<feature type="compositionally biased region" description="Low complexity" evidence="2">
    <location>
        <begin position="712"/>
        <end position="727"/>
    </location>
</feature>
<feature type="compositionally biased region" description="Low complexity" evidence="2">
    <location>
        <begin position="545"/>
        <end position="567"/>
    </location>
</feature>
<feature type="region of interest" description="Disordered" evidence="2">
    <location>
        <begin position="1"/>
        <end position="115"/>
    </location>
</feature>
<feature type="region of interest" description="Disordered" evidence="2">
    <location>
        <begin position="848"/>
        <end position="917"/>
    </location>
</feature>
<feature type="compositionally biased region" description="Acidic residues" evidence="2">
    <location>
        <begin position="683"/>
        <end position="693"/>
    </location>
</feature>
<feature type="compositionally biased region" description="Basic and acidic residues" evidence="2">
    <location>
        <begin position="509"/>
        <end position="521"/>
    </location>
</feature>
<gene>
    <name evidence="3" type="ORF">N0F65_007255</name>
</gene>
<evidence type="ECO:0000313" key="4">
    <source>
        <dbReference type="Proteomes" id="UP001146120"/>
    </source>
</evidence>
<feature type="compositionally biased region" description="Acidic residues" evidence="2">
    <location>
        <begin position="947"/>
        <end position="966"/>
    </location>
</feature>
<feature type="compositionally biased region" description="Low complexity" evidence="2">
    <location>
        <begin position="643"/>
        <end position="653"/>
    </location>
</feature>
<evidence type="ECO:0000256" key="2">
    <source>
        <dbReference type="SAM" id="MobiDB-lite"/>
    </source>
</evidence>
<evidence type="ECO:0000313" key="3">
    <source>
        <dbReference type="EMBL" id="DAZ97914.1"/>
    </source>
</evidence>
<feature type="compositionally biased region" description="Pro residues" evidence="2">
    <location>
        <begin position="810"/>
        <end position="827"/>
    </location>
</feature>
<feature type="compositionally biased region" description="Polar residues" evidence="2">
    <location>
        <begin position="75"/>
        <end position="87"/>
    </location>
</feature>
<reference evidence="3" key="1">
    <citation type="submission" date="2022-11" db="EMBL/GenBank/DDBJ databases">
        <authorList>
            <person name="Morgan W.R."/>
            <person name="Tartar A."/>
        </authorList>
    </citation>
    <scope>NUCLEOTIDE SEQUENCE</scope>
    <source>
        <strain evidence="3">ARSEF 373</strain>
    </source>
</reference>
<feature type="compositionally biased region" description="Low complexity" evidence="2">
    <location>
        <begin position="799"/>
        <end position="809"/>
    </location>
</feature>
<feature type="compositionally biased region" description="Polar residues" evidence="2">
    <location>
        <begin position="450"/>
        <end position="462"/>
    </location>
</feature>
<keyword evidence="1" id="KW-0175">Coiled coil</keyword>
<comment type="caution">
    <text evidence="3">The sequence shown here is derived from an EMBL/GenBank/DDBJ whole genome shotgun (WGS) entry which is preliminary data.</text>
</comment>
<feature type="coiled-coil region" evidence="1">
    <location>
        <begin position="174"/>
        <end position="201"/>
    </location>
</feature>
<sequence length="966" mass="103844">MYLDLDGYEQYLEDMKRQSEQRPASAHPASRLATPRSADDTPHQEQLFLQTSTPTPPATAKPSRPQSARPRLTGNGRSASATDTGPATTVPRAPAPLTAGRSTVGIRRKRQSEGGGVNARIRAVYHDVGRSGGSVGVSMAPLSSVTAAATIASRFKVFQQSELHDEYFKLVDVVTELRAAVQQEQAKKTKAMARVRRLEEITALKDKKIEALLQTRSSLTSCGGGGSLDHHGSLLTSTASAVASQRELAQKDRQYHTMVQKLRYKIAQQTQLLASYEEAMQALRAGIKSTNLMELEEERNQLYVELRNKDRRLGMQHVEIETARRRVNELMQLDATYKQQLAKLQQDLKRAVLEKQKLEQETQVMQGWVDQLQGKLTLEQRKRTYDQQVAQHVGNTMMGTSPTRAAVLAAALDEMKNSLKKERPSAATTPKRTPRDRPRQEAAATAVASPRSQAQVTPTQPSARPTSAGRTRPTTAAATASTTATPKSPARTPAPKGKNAGARAGAESAADRVKDSSKHVDDTEDLEAESRTETDEDISGPEAGTLAAALAELETLRDQVQQNQEQQQHLRDAEAQEDKDNEDVQVDSDTELQEDTTKQDMPPTHTIQPPKQIAPEPVPATAPAQTPVFECEHKSAQPPPKPTSTTVPTVPVSTPKPPERPEPVKPRMSSSSLAYMANYGTEPFDESEPDDDDRSERGSSIEAQRVRELLFGNNNSNSSGSGTVSNSEVAPTSAVGELTTATHDAIAAVVDDDERERVTQRLQVEEAQQILRELDELDLASSESSDELTRPTAEDEPRTTTTPNAVPITAPTPTPAPVIPVPAPAAPAPVMTQDEGDVATAVAAVTTAVVPPQLSRSSTGSSYTSYSNSSSGSSRSSGTSSSYSSSSASSQTNSSTSLQGTEDDDDNDSSGPGMRMMALVDAARASMTMDKAEAAATVAALAAAPTADEDPEAAYDSDFTETTDQS</sequence>
<feature type="compositionally biased region" description="Basic and acidic residues" evidence="2">
    <location>
        <begin position="787"/>
        <end position="798"/>
    </location>
</feature>
<proteinExistence type="predicted"/>
<name>A0AAV2YWW9_9STRA</name>
<feature type="compositionally biased region" description="Basic and acidic residues" evidence="2">
    <location>
        <begin position="568"/>
        <end position="578"/>
    </location>
</feature>
<feature type="compositionally biased region" description="Low complexity" evidence="2">
    <location>
        <begin position="848"/>
        <end position="897"/>
    </location>
</feature>
<feature type="compositionally biased region" description="Low complexity" evidence="2">
    <location>
        <begin position="463"/>
        <end position="508"/>
    </location>
</feature>
<feature type="compositionally biased region" description="Low complexity" evidence="2">
    <location>
        <begin position="619"/>
        <end position="628"/>
    </location>
</feature>
<feature type="region of interest" description="Disordered" evidence="2">
    <location>
        <begin position="942"/>
        <end position="966"/>
    </location>
</feature>
<feature type="region of interest" description="Disordered" evidence="2">
    <location>
        <begin position="774"/>
        <end position="834"/>
    </location>
</feature>
<keyword evidence="4" id="KW-1185">Reference proteome</keyword>
<feature type="coiled-coil region" evidence="1">
    <location>
        <begin position="259"/>
        <end position="361"/>
    </location>
</feature>
<feature type="region of interest" description="Disordered" evidence="2">
    <location>
        <begin position="417"/>
        <end position="739"/>
    </location>
</feature>
<dbReference type="AlphaFoldDB" id="A0AAV2YWW9"/>
<dbReference type="EMBL" id="DAKRPA010000121">
    <property type="protein sequence ID" value="DAZ97914.1"/>
    <property type="molecule type" value="Genomic_DNA"/>
</dbReference>
<accession>A0AAV2YWW9</accession>
<organism evidence="3 4">
    <name type="scientific">Lagenidium giganteum</name>
    <dbReference type="NCBI Taxonomy" id="4803"/>
    <lineage>
        <taxon>Eukaryota</taxon>
        <taxon>Sar</taxon>
        <taxon>Stramenopiles</taxon>
        <taxon>Oomycota</taxon>
        <taxon>Peronosporomycetes</taxon>
        <taxon>Pythiales</taxon>
        <taxon>Pythiaceae</taxon>
    </lineage>
</organism>
<reference evidence="3" key="2">
    <citation type="journal article" date="2023" name="Microbiol Resour">
        <title>Decontamination and Annotation of the Draft Genome Sequence of the Oomycete Lagenidium giganteum ARSEF 373.</title>
        <authorList>
            <person name="Morgan W.R."/>
            <person name="Tartar A."/>
        </authorList>
    </citation>
    <scope>NUCLEOTIDE SEQUENCE</scope>
    <source>
        <strain evidence="3">ARSEF 373</strain>
    </source>
</reference>
<protein>
    <submittedName>
        <fullName evidence="3">Uncharacterized protein</fullName>
    </submittedName>
</protein>
<feature type="compositionally biased region" description="Basic and acidic residues" evidence="2">
    <location>
        <begin position="694"/>
        <end position="708"/>
    </location>
</feature>
<dbReference type="Proteomes" id="UP001146120">
    <property type="component" value="Unassembled WGS sequence"/>
</dbReference>
<feature type="compositionally biased region" description="Acidic residues" evidence="2">
    <location>
        <begin position="579"/>
        <end position="594"/>
    </location>
</feature>
<evidence type="ECO:0000256" key="1">
    <source>
        <dbReference type="SAM" id="Coils"/>
    </source>
</evidence>